<reference evidence="1" key="1">
    <citation type="submission" date="2021-06" db="EMBL/GenBank/DDBJ databases">
        <title>Parelaphostrongylus tenuis whole genome reference sequence.</title>
        <authorList>
            <person name="Garwood T.J."/>
            <person name="Larsen P.A."/>
            <person name="Fountain-Jones N.M."/>
            <person name="Garbe J.R."/>
            <person name="Macchietto M.G."/>
            <person name="Kania S.A."/>
            <person name="Gerhold R.W."/>
            <person name="Richards J.E."/>
            <person name="Wolf T.M."/>
        </authorList>
    </citation>
    <scope>NUCLEOTIDE SEQUENCE</scope>
    <source>
        <strain evidence="1">MNPRO001-30</strain>
        <tissue evidence="1">Meninges</tissue>
    </source>
</reference>
<protein>
    <submittedName>
        <fullName evidence="1">Uncharacterized protein</fullName>
    </submittedName>
</protein>
<organism evidence="1 2">
    <name type="scientific">Parelaphostrongylus tenuis</name>
    <name type="common">Meningeal worm</name>
    <dbReference type="NCBI Taxonomy" id="148309"/>
    <lineage>
        <taxon>Eukaryota</taxon>
        <taxon>Metazoa</taxon>
        <taxon>Ecdysozoa</taxon>
        <taxon>Nematoda</taxon>
        <taxon>Chromadorea</taxon>
        <taxon>Rhabditida</taxon>
        <taxon>Rhabditina</taxon>
        <taxon>Rhabditomorpha</taxon>
        <taxon>Strongyloidea</taxon>
        <taxon>Metastrongylidae</taxon>
        <taxon>Parelaphostrongylus</taxon>
    </lineage>
</organism>
<dbReference type="Proteomes" id="UP001196413">
    <property type="component" value="Unassembled WGS sequence"/>
</dbReference>
<evidence type="ECO:0000313" key="1">
    <source>
        <dbReference type="EMBL" id="KAJ1359750.1"/>
    </source>
</evidence>
<dbReference type="AlphaFoldDB" id="A0AAD5MK42"/>
<sequence length="75" mass="8474">MRTVDIIHKNLRVSFGDRRTNSCAPLVSTPLFYHPSVISSSYNATGLSMYAFLDLKDGIVLKYMESENQFDVRVG</sequence>
<proteinExistence type="predicted"/>
<gene>
    <name evidence="1" type="ORF">KIN20_018545</name>
</gene>
<name>A0AAD5MK42_PARTN</name>
<comment type="caution">
    <text evidence="1">The sequence shown here is derived from an EMBL/GenBank/DDBJ whole genome shotgun (WGS) entry which is preliminary data.</text>
</comment>
<keyword evidence="2" id="KW-1185">Reference proteome</keyword>
<accession>A0AAD5MK42</accession>
<evidence type="ECO:0000313" key="2">
    <source>
        <dbReference type="Proteomes" id="UP001196413"/>
    </source>
</evidence>
<dbReference type="EMBL" id="JAHQIW010003694">
    <property type="protein sequence ID" value="KAJ1359750.1"/>
    <property type="molecule type" value="Genomic_DNA"/>
</dbReference>